<gene>
    <name evidence="3" type="ORF">SLEP1_g14858</name>
</gene>
<name>A0AAV5IKI4_9ROSI</name>
<evidence type="ECO:0000313" key="4">
    <source>
        <dbReference type="Proteomes" id="UP001054252"/>
    </source>
</evidence>
<dbReference type="AlphaFoldDB" id="A0AAV5IKI4"/>
<comment type="caution">
    <text evidence="3">The sequence shown here is derived from an EMBL/GenBank/DDBJ whole genome shotgun (WGS) entry which is preliminary data.</text>
</comment>
<evidence type="ECO:0000256" key="1">
    <source>
        <dbReference type="ARBA" id="ARBA00022821"/>
    </source>
</evidence>
<feature type="domain" description="Disease resistance protein At4g27190-like leucine-rich repeats" evidence="2">
    <location>
        <begin position="74"/>
        <end position="200"/>
    </location>
</feature>
<feature type="domain" description="Disease resistance protein At4g27190-like leucine-rich repeats" evidence="2">
    <location>
        <begin position="242"/>
        <end position="364"/>
    </location>
</feature>
<organism evidence="3 4">
    <name type="scientific">Rubroshorea leprosula</name>
    <dbReference type="NCBI Taxonomy" id="152421"/>
    <lineage>
        <taxon>Eukaryota</taxon>
        <taxon>Viridiplantae</taxon>
        <taxon>Streptophyta</taxon>
        <taxon>Embryophyta</taxon>
        <taxon>Tracheophyta</taxon>
        <taxon>Spermatophyta</taxon>
        <taxon>Magnoliopsida</taxon>
        <taxon>eudicotyledons</taxon>
        <taxon>Gunneridae</taxon>
        <taxon>Pentapetalae</taxon>
        <taxon>rosids</taxon>
        <taxon>malvids</taxon>
        <taxon>Malvales</taxon>
        <taxon>Dipterocarpaceae</taxon>
        <taxon>Rubroshorea</taxon>
    </lineage>
</organism>
<evidence type="ECO:0000313" key="3">
    <source>
        <dbReference type="EMBL" id="GKV02421.1"/>
    </source>
</evidence>
<evidence type="ECO:0000259" key="2">
    <source>
        <dbReference type="Pfam" id="PF23247"/>
    </source>
</evidence>
<dbReference type="InterPro" id="IPR050905">
    <property type="entry name" value="Plant_NBS-LRR"/>
</dbReference>
<keyword evidence="4" id="KW-1185">Reference proteome</keyword>
<dbReference type="EMBL" id="BPVZ01000018">
    <property type="protein sequence ID" value="GKV02421.1"/>
    <property type="molecule type" value="Genomic_DNA"/>
</dbReference>
<dbReference type="Proteomes" id="UP001054252">
    <property type="component" value="Unassembled WGS sequence"/>
</dbReference>
<dbReference type="PANTHER" id="PTHR33463">
    <property type="entry name" value="NB-ARC DOMAIN-CONTAINING PROTEIN-RELATED"/>
    <property type="match status" value="1"/>
</dbReference>
<dbReference type="InterPro" id="IPR032675">
    <property type="entry name" value="LRR_dom_sf"/>
</dbReference>
<reference evidence="3 4" key="1">
    <citation type="journal article" date="2021" name="Commun. Biol.">
        <title>The genome of Shorea leprosula (Dipterocarpaceae) highlights the ecological relevance of drought in aseasonal tropical rainforests.</title>
        <authorList>
            <person name="Ng K.K.S."/>
            <person name="Kobayashi M.J."/>
            <person name="Fawcett J.A."/>
            <person name="Hatakeyama M."/>
            <person name="Paape T."/>
            <person name="Ng C.H."/>
            <person name="Ang C.C."/>
            <person name="Tnah L.H."/>
            <person name="Lee C.T."/>
            <person name="Nishiyama T."/>
            <person name="Sese J."/>
            <person name="O'Brien M.J."/>
            <person name="Copetti D."/>
            <person name="Mohd Noor M.I."/>
            <person name="Ong R.C."/>
            <person name="Putra M."/>
            <person name="Sireger I.Z."/>
            <person name="Indrioko S."/>
            <person name="Kosugi Y."/>
            <person name="Izuno A."/>
            <person name="Isagi Y."/>
            <person name="Lee S.L."/>
            <person name="Shimizu K.K."/>
        </authorList>
    </citation>
    <scope>NUCLEOTIDE SEQUENCE [LARGE SCALE GENOMIC DNA]</scope>
    <source>
        <strain evidence="3">214</strain>
    </source>
</reference>
<keyword evidence="1" id="KW-0611">Plant defense</keyword>
<dbReference type="InterPro" id="IPR057135">
    <property type="entry name" value="At4g27190-like_LRR"/>
</dbReference>
<dbReference type="Gene3D" id="3.80.10.10">
    <property type="entry name" value="Ribonuclease Inhibitor"/>
    <property type="match status" value="2"/>
</dbReference>
<dbReference type="PANTHER" id="PTHR33463:SF198">
    <property type="entry name" value="RPP4C3"/>
    <property type="match status" value="1"/>
</dbReference>
<protein>
    <recommendedName>
        <fullName evidence="2">Disease resistance protein At4g27190-like leucine-rich repeats domain-containing protein</fullName>
    </recommendedName>
</protein>
<accession>A0AAV5IKI4</accession>
<sequence>MEISFPKLDFLHIENLQNLVGIYSGNCIMAFPSLKQLTILNCPKLKEFMVNSMSTDIATDIKPLFNEQIKFTRLEFLSMSLNCQQIWHNRAPEMPSFVQKLKELTVDGCDNLRYLLTCSMIKSFVHLESLTIQNCKMMEGVIVADRLAEEERSNKILFPNLQALVLEGLSKLTRFSPENCIEFPNLTRLEIGKCPMLKTFTSSPVIGDTAVSSEKAENTNAPPFFNEKVAFPQVEYLMIYWMESLNKIWADQLDGDSFCKLNTIGIGWCEMLVSIFPFSMLERLQRLDDLCILECDSLEEIVEAPSASHSQALVDTQPTLVETDTEFVFSKLTKLALGGLPKLKGFCHRMHIKCPSLQLLEVSEWKQVQIFASEFPNFQRINGDDQLEIQIQCPLFSVSKVRSLKILHVGMHY</sequence>
<proteinExistence type="predicted"/>
<dbReference type="Pfam" id="PF23247">
    <property type="entry name" value="LRR_RPS2"/>
    <property type="match status" value="2"/>
</dbReference>
<dbReference type="SUPFAM" id="SSF52047">
    <property type="entry name" value="RNI-like"/>
    <property type="match status" value="2"/>
</dbReference>